<reference evidence="2 3" key="1">
    <citation type="journal article" date="2013" name="PLoS Genet.">
        <title>The genome and development-dependent transcriptomes of Pyronema confluens: a window into fungal evolution.</title>
        <authorList>
            <person name="Traeger S."/>
            <person name="Altegoer F."/>
            <person name="Freitag M."/>
            <person name="Gabaldon T."/>
            <person name="Kempken F."/>
            <person name="Kumar A."/>
            <person name="Marcet-Houben M."/>
            <person name="Poggeler S."/>
            <person name="Stajich J.E."/>
            <person name="Nowrousian M."/>
        </authorList>
    </citation>
    <scope>NUCLEOTIDE SEQUENCE [LARGE SCALE GENOMIC DNA]</scope>
    <source>
        <strain evidence="3">CBS 100304</strain>
        <tissue evidence="2">Vegetative mycelium</tissue>
    </source>
</reference>
<protein>
    <submittedName>
        <fullName evidence="2">Uncharacterized protein</fullName>
    </submittedName>
</protein>
<dbReference type="EMBL" id="HF936265">
    <property type="protein sequence ID" value="CCX15913.1"/>
    <property type="molecule type" value="Genomic_DNA"/>
</dbReference>
<keyword evidence="3" id="KW-1185">Reference proteome</keyword>
<feature type="transmembrane region" description="Helical" evidence="1">
    <location>
        <begin position="12"/>
        <end position="32"/>
    </location>
</feature>
<evidence type="ECO:0000313" key="2">
    <source>
        <dbReference type="EMBL" id="CCX15913.1"/>
    </source>
</evidence>
<keyword evidence="1" id="KW-0812">Transmembrane</keyword>
<dbReference type="Proteomes" id="UP000018144">
    <property type="component" value="Unassembled WGS sequence"/>
</dbReference>
<accession>U4L9R6</accession>
<keyword evidence="1" id="KW-1133">Transmembrane helix</keyword>
<evidence type="ECO:0000313" key="3">
    <source>
        <dbReference type="Proteomes" id="UP000018144"/>
    </source>
</evidence>
<gene>
    <name evidence="2" type="ORF">PCON_02372</name>
</gene>
<name>U4L9R6_PYROM</name>
<evidence type="ECO:0000256" key="1">
    <source>
        <dbReference type="SAM" id="Phobius"/>
    </source>
</evidence>
<dbReference type="AlphaFoldDB" id="U4L9R6"/>
<keyword evidence="1" id="KW-0472">Membrane</keyword>
<organism evidence="2 3">
    <name type="scientific">Pyronema omphalodes (strain CBS 100304)</name>
    <name type="common">Pyronema confluens</name>
    <dbReference type="NCBI Taxonomy" id="1076935"/>
    <lineage>
        <taxon>Eukaryota</taxon>
        <taxon>Fungi</taxon>
        <taxon>Dikarya</taxon>
        <taxon>Ascomycota</taxon>
        <taxon>Pezizomycotina</taxon>
        <taxon>Pezizomycetes</taxon>
        <taxon>Pezizales</taxon>
        <taxon>Pyronemataceae</taxon>
        <taxon>Pyronema</taxon>
    </lineage>
</organism>
<sequence length="40" mass="4378">MIPSPTRPAPATIALAHVSLRCLIIAATKFIVRNYGVRCR</sequence>
<proteinExistence type="predicted"/>